<dbReference type="PANTHER" id="PTHR14969:SF13">
    <property type="entry name" value="AT30094P"/>
    <property type="match status" value="1"/>
</dbReference>
<dbReference type="OrthoDB" id="5289372at2"/>
<dbReference type="Gene3D" id="1.20.144.10">
    <property type="entry name" value="Phosphatidic acid phosphatase type 2/haloperoxidase"/>
    <property type="match status" value="1"/>
</dbReference>
<dbReference type="CDD" id="cd03392">
    <property type="entry name" value="PAP2_like_2"/>
    <property type="match status" value="1"/>
</dbReference>
<name>A0A1M6R1J1_PSETH</name>
<keyword evidence="4" id="KW-1185">Reference proteome</keyword>
<evidence type="ECO:0000259" key="2">
    <source>
        <dbReference type="SMART" id="SM00014"/>
    </source>
</evidence>
<keyword evidence="1" id="KW-0812">Transmembrane</keyword>
<gene>
    <name evidence="3" type="ORF">SAMN05443637_104132</name>
</gene>
<dbReference type="AlphaFoldDB" id="A0A1M6R1J1"/>
<dbReference type="SUPFAM" id="SSF48317">
    <property type="entry name" value="Acid phosphatase/Vanadium-dependent haloperoxidase"/>
    <property type="match status" value="1"/>
</dbReference>
<feature type="domain" description="Phosphatidic acid phosphatase type 2/haloperoxidase" evidence="2">
    <location>
        <begin position="86"/>
        <end position="198"/>
    </location>
</feature>
<feature type="transmembrane region" description="Helical" evidence="1">
    <location>
        <begin position="183"/>
        <end position="202"/>
    </location>
</feature>
<feature type="transmembrane region" description="Helical" evidence="1">
    <location>
        <begin position="155"/>
        <end position="177"/>
    </location>
</feature>
<evidence type="ECO:0000313" key="3">
    <source>
        <dbReference type="EMBL" id="SHK26256.1"/>
    </source>
</evidence>
<dbReference type="STRING" id="1848.SAMN05443637_104132"/>
<sequence>MRTGRWVTAAVVALVLVAGAALWAAATGVGPAGADAAALREAVSVRTPALTTVAVLITNAGGTWAMTALACLAGIALWFAGRRADAVFVAAATGGAAAAFSGLKRVLDRPRPPEATRLVVETNESLPSGHATMSIVVIGSLVVVGWAGRSASARVLMVLAAVVWAGLVGLTRIYLGVHWFSDVVAGWAVGAAWLAVCVVAWMRWRA</sequence>
<reference evidence="3 4" key="1">
    <citation type="submission" date="2016-11" db="EMBL/GenBank/DDBJ databases">
        <authorList>
            <person name="Jaros S."/>
            <person name="Januszkiewicz K."/>
            <person name="Wedrychowicz H."/>
        </authorList>
    </citation>
    <scope>NUCLEOTIDE SEQUENCE [LARGE SCALE GENOMIC DNA]</scope>
    <source>
        <strain evidence="3 4">DSM 43832</strain>
    </source>
</reference>
<keyword evidence="1" id="KW-0472">Membrane</keyword>
<accession>A0A1M6R1J1</accession>
<dbReference type="EMBL" id="FRAP01000004">
    <property type="protein sequence ID" value="SHK26256.1"/>
    <property type="molecule type" value="Genomic_DNA"/>
</dbReference>
<dbReference type="PANTHER" id="PTHR14969">
    <property type="entry name" value="SPHINGOSINE-1-PHOSPHATE PHOSPHOHYDROLASE"/>
    <property type="match status" value="1"/>
</dbReference>
<dbReference type="SMART" id="SM00014">
    <property type="entry name" value="acidPPc"/>
    <property type="match status" value="1"/>
</dbReference>
<dbReference type="InterPro" id="IPR036938">
    <property type="entry name" value="PAP2/HPO_sf"/>
</dbReference>
<proteinExistence type="predicted"/>
<keyword evidence="1" id="KW-1133">Transmembrane helix</keyword>
<dbReference type="Proteomes" id="UP000184363">
    <property type="component" value="Unassembled WGS sequence"/>
</dbReference>
<dbReference type="Pfam" id="PF01569">
    <property type="entry name" value="PAP2"/>
    <property type="match status" value="1"/>
</dbReference>
<feature type="transmembrane region" description="Helical" evidence="1">
    <location>
        <begin position="127"/>
        <end position="148"/>
    </location>
</feature>
<organism evidence="3 4">
    <name type="scientific">Pseudonocardia thermophila</name>
    <dbReference type="NCBI Taxonomy" id="1848"/>
    <lineage>
        <taxon>Bacteria</taxon>
        <taxon>Bacillati</taxon>
        <taxon>Actinomycetota</taxon>
        <taxon>Actinomycetes</taxon>
        <taxon>Pseudonocardiales</taxon>
        <taxon>Pseudonocardiaceae</taxon>
        <taxon>Pseudonocardia</taxon>
    </lineage>
</organism>
<evidence type="ECO:0000256" key="1">
    <source>
        <dbReference type="SAM" id="Phobius"/>
    </source>
</evidence>
<feature type="transmembrane region" description="Helical" evidence="1">
    <location>
        <begin position="52"/>
        <end position="79"/>
    </location>
</feature>
<protein>
    <submittedName>
        <fullName evidence="3">Undecaprenyl-diphosphatase</fullName>
    </submittedName>
</protein>
<evidence type="ECO:0000313" key="4">
    <source>
        <dbReference type="Proteomes" id="UP000184363"/>
    </source>
</evidence>
<feature type="transmembrane region" description="Helical" evidence="1">
    <location>
        <begin position="86"/>
        <end position="107"/>
    </location>
</feature>
<dbReference type="RefSeq" id="WP_084754543.1">
    <property type="nucleotide sequence ID" value="NZ_CALGVN010000004.1"/>
</dbReference>
<dbReference type="InterPro" id="IPR000326">
    <property type="entry name" value="PAP2/HPO"/>
</dbReference>